<dbReference type="EMBL" id="GBRH01275173">
    <property type="protein sequence ID" value="JAD22722.1"/>
    <property type="molecule type" value="Transcribed_RNA"/>
</dbReference>
<protein>
    <submittedName>
        <fullName evidence="1">Uncharacterized protein</fullName>
    </submittedName>
</protein>
<dbReference type="AlphaFoldDB" id="A0A0A8YJF4"/>
<reference evidence="1" key="1">
    <citation type="submission" date="2014-09" db="EMBL/GenBank/DDBJ databases">
        <authorList>
            <person name="Magalhaes I.L.F."/>
            <person name="Oliveira U."/>
            <person name="Santos F.R."/>
            <person name="Vidigal T.H.D.A."/>
            <person name="Brescovit A.D."/>
            <person name="Santos A.J."/>
        </authorList>
    </citation>
    <scope>NUCLEOTIDE SEQUENCE</scope>
    <source>
        <tissue evidence="1">Shoot tissue taken approximately 20 cm above the soil surface</tissue>
    </source>
</reference>
<accession>A0A0A8YJF4</accession>
<evidence type="ECO:0000313" key="1">
    <source>
        <dbReference type="EMBL" id="JAD22722.1"/>
    </source>
</evidence>
<name>A0A0A8YJF4_ARUDO</name>
<reference evidence="1" key="2">
    <citation type="journal article" date="2015" name="Data Brief">
        <title>Shoot transcriptome of the giant reed, Arundo donax.</title>
        <authorList>
            <person name="Barrero R.A."/>
            <person name="Guerrero F.D."/>
            <person name="Moolhuijzen P."/>
            <person name="Goolsby J.A."/>
            <person name="Tidwell J."/>
            <person name="Bellgard S.E."/>
            <person name="Bellgard M.I."/>
        </authorList>
    </citation>
    <scope>NUCLEOTIDE SEQUENCE</scope>
    <source>
        <tissue evidence="1">Shoot tissue taken approximately 20 cm above the soil surface</tissue>
    </source>
</reference>
<sequence length="28" mass="3108">MPFTFLMHHLAVLFPENSLSGVICTSKS</sequence>
<proteinExistence type="predicted"/>
<organism evidence="1">
    <name type="scientific">Arundo donax</name>
    <name type="common">Giant reed</name>
    <name type="synonym">Donax arundinaceus</name>
    <dbReference type="NCBI Taxonomy" id="35708"/>
    <lineage>
        <taxon>Eukaryota</taxon>
        <taxon>Viridiplantae</taxon>
        <taxon>Streptophyta</taxon>
        <taxon>Embryophyta</taxon>
        <taxon>Tracheophyta</taxon>
        <taxon>Spermatophyta</taxon>
        <taxon>Magnoliopsida</taxon>
        <taxon>Liliopsida</taxon>
        <taxon>Poales</taxon>
        <taxon>Poaceae</taxon>
        <taxon>PACMAD clade</taxon>
        <taxon>Arundinoideae</taxon>
        <taxon>Arundineae</taxon>
        <taxon>Arundo</taxon>
    </lineage>
</organism>